<keyword evidence="2" id="KW-1185">Reference proteome</keyword>
<dbReference type="Pfam" id="PF13374">
    <property type="entry name" value="TPR_10"/>
    <property type="match status" value="1"/>
</dbReference>
<evidence type="ECO:0000313" key="2">
    <source>
        <dbReference type="Proteomes" id="UP001303647"/>
    </source>
</evidence>
<accession>A0AAN7CJQ4</accession>
<name>A0AAN7CJQ4_9PEZI</name>
<dbReference type="EMBL" id="MU857834">
    <property type="protein sequence ID" value="KAK4243314.1"/>
    <property type="molecule type" value="Genomic_DNA"/>
</dbReference>
<reference evidence="1" key="2">
    <citation type="submission" date="2023-05" db="EMBL/GenBank/DDBJ databases">
        <authorList>
            <consortium name="Lawrence Berkeley National Laboratory"/>
            <person name="Steindorff A."/>
            <person name="Hensen N."/>
            <person name="Bonometti L."/>
            <person name="Westerberg I."/>
            <person name="Brannstrom I.O."/>
            <person name="Guillou S."/>
            <person name="Cros-Aarteil S."/>
            <person name="Calhoun S."/>
            <person name="Haridas S."/>
            <person name="Kuo A."/>
            <person name="Mondo S."/>
            <person name="Pangilinan J."/>
            <person name="Riley R."/>
            <person name="Labutti K."/>
            <person name="Andreopoulos B."/>
            <person name="Lipzen A."/>
            <person name="Chen C."/>
            <person name="Yanf M."/>
            <person name="Daum C."/>
            <person name="Ng V."/>
            <person name="Clum A."/>
            <person name="Ohm R."/>
            <person name="Martin F."/>
            <person name="Silar P."/>
            <person name="Natvig D."/>
            <person name="Lalanne C."/>
            <person name="Gautier V."/>
            <person name="Ament-Velasquez S.L."/>
            <person name="Kruys A."/>
            <person name="Hutchinson M.I."/>
            <person name="Powell A.J."/>
            <person name="Barry K."/>
            <person name="Miller A.N."/>
            <person name="Grigoriev I.V."/>
            <person name="Debuchy R."/>
            <person name="Gladieux P."/>
            <person name="Thoren M.H."/>
            <person name="Johannesson H."/>
        </authorList>
    </citation>
    <scope>NUCLEOTIDE SEQUENCE</scope>
    <source>
        <strain evidence="1">CBS 359.72</strain>
    </source>
</reference>
<dbReference type="InterPro" id="IPR011990">
    <property type="entry name" value="TPR-like_helical_dom_sf"/>
</dbReference>
<evidence type="ECO:0008006" key="3">
    <source>
        <dbReference type="Google" id="ProtNLM"/>
    </source>
</evidence>
<dbReference type="SUPFAM" id="SSF52540">
    <property type="entry name" value="P-loop containing nucleoside triphosphate hydrolases"/>
    <property type="match status" value="1"/>
</dbReference>
<dbReference type="Pfam" id="PF13424">
    <property type="entry name" value="TPR_12"/>
    <property type="match status" value="2"/>
</dbReference>
<proteinExistence type="predicted"/>
<dbReference type="Gene3D" id="1.25.40.10">
    <property type="entry name" value="Tetratricopeptide repeat domain"/>
    <property type="match status" value="2"/>
</dbReference>
<protein>
    <recommendedName>
        <fullName evidence="3">Kinesin light chain</fullName>
    </recommendedName>
</protein>
<dbReference type="PANTHER" id="PTHR46082:SF6">
    <property type="entry name" value="AAA+ ATPASE DOMAIN-CONTAINING PROTEIN-RELATED"/>
    <property type="match status" value="1"/>
</dbReference>
<evidence type="ECO:0000313" key="1">
    <source>
        <dbReference type="EMBL" id="KAK4243314.1"/>
    </source>
</evidence>
<dbReference type="InterPro" id="IPR053137">
    <property type="entry name" value="NLR-like"/>
</dbReference>
<organism evidence="1 2">
    <name type="scientific">Corynascus novoguineensis</name>
    <dbReference type="NCBI Taxonomy" id="1126955"/>
    <lineage>
        <taxon>Eukaryota</taxon>
        <taxon>Fungi</taxon>
        <taxon>Dikarya</taxon>
        <taxon>Ascomycota</taxon>
        <taxon>Pezizomycotina</taxon>
        <taxon>Sordariomycetes</taxon>
        <taxon>Sordariomycetidae</taxon>
        <taxon>Sordariales</taxon>
        <taxon>Chaetomiaceae</taxon>
        <taxon>Corynascus</taxon>
    </lineage>
</organism>
<reference evidence="1" key="1">
    <citation type="journal article" date="2023" name="Mol. Phylogenet. Evol.">
        <title>Genome-scale phylogeny and comparative genomics of the fungal order Sordariales.</title>
        <authorList>
            <person name="Hensen N."/>
            <person name="Bonometti L."/>
            <person name="Westerberg I."/>
            <person name="Brannstrom I.O."/>
            <person name="Guillou S."/>
            <person name="Cros-Aarteil S."/>
            <person name="Calhoun S."/>
            <person name="Haridas S."/>
            <person name="Kuo A."/>
            <person name="Mondo S."/>
            <person name="Pangilinan J."/>
            <person name="Riley R."/>
            <person name="LaButti K."/>
            <person name="Andreopoulos B."/>
            <person name="Lipzen A."/>
            <person name="Chen C."/>
            <person name="Yan M."/>
            <person name="Daum C."/>
            <person name="Ng V."/>
            <person name="Clum A."/>
            <person name="Steindorff A."/>
            <person name="Ohm R.A."/>
            <person name="Martin F."/>
            <person name="Silar P."/>
            <person name="Natvig D.O."/>
            <person name="Lalanne C."/>
            <person name="Gautier V."/>
            <person name="Ament-Velasquez S.L."/>
            <person name="Kruys A."/>
            <person name="Hutchinson M.I."/>
            <person name="Powell A.J."/>
            <person name="Barry K."/>
            <person name="Miller A.N."/>
            <person name="Grigoriev I.V."/>
            <person name="Debuchy R."/>
            <person name="Gladieux P."/>
            <person name="Hiltunen Thoren M."/>
            <person name="Johannesson H."/>
        </authorList>
    </citation>
    <scope>NUCLEOTIDE SEQUENCE</scope>
    <source>
        <strain evidence="1">CBS 359.72</strain>
    </source>
</reference>
<sequence>MNVNFHGDSSARRPVYRLFPFPRNEDVVNRHSLFAELDQLLPLSEASQSAALWGLGGSGKTQIALEYAYYRAEKDPTCSVFWVHADDETTFVSDYKTIAKILDIPNNLDGDELLMAVRDRTEAPEQYVLALDTADDLTVFTGKVARKLLDFVPRHSGTVLWTSRDMRIGGSLVSAKRAINVARMTNNEAMELLEIVGGLKISEVERADAAQLLAELDWLLLAVSQAAAYIRRMSTTLSAYLSRLAIHRERQEVLGESEFDRYRRPGLSNSILETWDISTEQLRRENKMAYNILHVLAFLDNQNIPLDIMIKAAALCTEVTDDRQGNETTSAVSSRTYSKDNNEEVFHAVTRLQEFSFLHFRASEGTSRAYEMHKLAQEATRYALRSRNRHRDEVYFSKLALPVVIDLFPEGERELWRESRVSSYLYDRGRWREKEPVDRKTYESIAELATTYHGQGRYREAEKIKIEVLFLRRGVFGEEHPNTLQSMADLAATYRAQGRYGKAEKIKVEVLALRRDILGEKHPDTIQNMADLATTYHGQGKYKEAEKFCIGVLALQRDVLGEKHPETMRSMADLATIYHTQRKYGEKINMEMLSLRRNVLREKYPDAIQSMADLAATYHAQGRYEEEKIFVEVLAQRREVLGDKHPETLLAMHDLANTWNDRQRRVEALL</sequence>
<dbReference type="SUPFAM" id="SSF48452">
    <property type="entry name" value="TPR-like"/>
    <property type="match status" value="2"/>
</dbReference>
<dbReference type="InterPro" id="IPR027417">
    <property type="entry name" value="P-loop_NTPase"/>
</dbReference>
<dbReference type="AlphaFoldDB" id="A0AAN7CJQ4"/>
<dbReference type="Gene3D" id="3.40.50.300">
    <property type="entry name" value="P-loop containing nucleotide triphosphate hydrolases"/>
    <property type="match status" value="1"/>
</dbReference>
<gene>
    <name evidence="1" type="ORF">C7999DRAFT_44849</name>
</gene>
<dbReference type="Proteomes" id="UP001303647">
    <property type="component" value="Unassembled WGS sequence"/>
</dbReference>
<dbReference type="PANTHER" id="PTHR46082">
    <property type="entry name" value="ATP/GTP-BINDING PROTEIN-RELATED"/>
    <property type="match status" value="1"/>
</dbReference>
<comment type="caution">
    <text evidence="1">The sequence shown here is derived from an EMBL/GenBank/DDBJ whole genome shotgun (WGS) entry which is preliminary data.</text>
</comment>